<evidence type="ECO:0000256" key="1">
    <source>
        <dbReference type="ARBA" id="ARBA00022801"/>
    </source>
</evidence>
<name>F0BDW4_9XANT</name>
<evidence type="ECO:0000256" key="4">
    <source>
        <dbReference type="SAM" id="MobiDB-lite"/>
    </source>
</evidence>
<proteinExistence type="predicted"/>
<gene>
    <name evidence="6" type="primary">xyn10C</name>
    <name evidence="6" type="ORF">XVE_2333</name>
</gene>
<evidence type="ECO:0000256" key="2">
    <source>
        <dbReference type="ARBA" id="ARBA00023277"/>
    </source>
</evidence>
<feature type="region of interest" description="Disordered" evidence="4">
    <location>
        <begin position="72"/>
        <end position="110"/>
    </location>
</feature>
<keyword evidence="6" id="KW-0858">Xylan degradation</keyword>
<comment type="caution">
    <text evidence="6">The sequence shown here is derived from an EMBL/GenBank/DDBJ whole genome shotgun (WGS) entry which is preliminary data.</text>
</comment>
<keyword evidence="1 6" id="KW-0378">Hydrolase</keyword>
<dbReference type="Pfam" id="PF00331">
    <property type="entry name" value="Glyco_hydro_10"/>
    <property type="match status" value="1"/>
</dbReference>
<organism evidence="6 7">
    <name type="scientific">Xanthomonas vesicatoria ATCC 35937</name>
    <dbReference type="NCBI Taxonomy" id="925775"/>
    <lineage>
        <taxon>Bacteria</taxon>
        <taxon>Pseudomonadati</taxon>
        <taxon>Pseudomonadota</taxon>
        <taxon>Gammaproteobacteria</taxon>
        <taxon>Lysobacterales</taxon>
        <taxon>Lysobacteraceae</taxon>
        <taxon>Xanthomonas</taxon>
    </lineage>
</organism>
<dbReference type="SUPFAM" id="SSF51445">
    <property type="entry name" value="(Trans)glycosidases"/>
    <property type="match status" value="1"/>
</dbReference>
<evidence type="ECO:0000313" key="7">
    <source>
        <dbReference type="Proteomes" id="UP000003299"/>
    </source>
</evidence>
<keyword evidence="2" id="KW-0119">Carbohydrate metabolism</keyword>
<dbReference type="GO" id="GO:0004553">
    <property type="term" value="F:hydrolase activity, hydrolyzing O-glycosyl compounds"/>
    <property type="evidence" value="ECO:0007669"/>
    <property type="project" value="InterPro"/>
</dbReference>
<evidence type="ECO:0000313" key="6">
    <source>
        <dbReference type="EMBL" id="EGD09363.1"/>
    </source>
</evidence>
<evidence type="ECO:0000256" key="3">
    <source>
        <dbReference type="ARBA" id="ARBA00023326"/>
    </source>
</evidence>
<keyword evidence="3" id="KW-0624">Polysaccharide degradation</keyword>
<keyword evidence="6" id="KW-0326">Glycosidase</keyword>
<dbReference type="InterPro" id="IPR017853">
    <property type="entry name" value="GH"/>
</dbReference>
<dbReference type="PROSITE" id="PS51760">
    <property type="entry name" value="GH10_2"/>
    <property type="match status" value="1"/>
</dbReference>
<dbReference type="AlphaFoldDB" id="F0BDW4"/>
<reference evidence="6 7" key="1">
    <citation type="journal article" date="2011" name="BMC Genomics">
        <title>Comparative genomics reveals diversity among xanthomonads infecting tomato and pepper.</title>
        <authorList>
            <person name="Potnis N."/>
            <person name="Krasileva K."/>
            <person name="Chow V."/>
            <person name="Almeida N.F."/>
            <person name="Patil P.B."/>
            <person name="Ryan R.P."/>
            <person name="Sharlach M."/>
            <person name="Behlau F."/>
            <person name="Dow J.M."/>
            <person name="Momol M.T."/>
            <person name="White F.F."/>
            <person name="Preston J.F."/>
            <person name="Vinatzer B.A."/>
            <person name="Koebnik R."/>
            <person name="Setubal J.C."/>
            <person name="Norman D.J."/>
            <person name="Staskawicz B.J."/>
            <person name="Jones J.B."/>
        </authorList>
    </citation>
    <scope>NUCLEOTIDE SEQUENCE [LARGE SCALE GENOMIC DNA]</scope>
    <source>
        <strain evidence="6 7">ATCC 35937</strain>
    </source>
</reference>
<evidence type="ECO:0000259" key="5">
    <source>
        <dbReference type="PROSITE" id="PS51760"/>
    </source>
</evidence>
<dbReference type="EMBL" id="AEQV01000073">
    <property type="protein sequence ID" value="EGD09363.1"/>
    <property type="molecule type" value="Genomic_DNA"/>
</dbReference>
<feature type="domain" description="GH10" evidence="5">
    <location>
        <begin position="15"/>
        <end position="110"/>
    </location>
</feature>
<sequence>MVVGAIALPAFARCDTAGTSLKHAYADAFLLGTAVNAEIVSGKDAAAAALVACHFNAVTPENVMKAEVVSGSSWMPRARPTPRPRRSSACARISQASRGAMSARCRPGMW</sequence>
<dbReference type="Proteomes" id="UP000003299">
    <property type="component" value="Unassembled WGS sequence"/>
</dbReference>
<dbReference type="GO" id="GO:0045493">
    <property type="term" value="P:xylan catabolic process"/>
    <property type="evidence" value="ECO:0007669"/>
    <property type="project" value="UniProtKB-KW"/>
</dbReference>
<accession>F0BDW4</accession>
<dbReference type="eggNOG" id="COG3693">
    <property type="taxonomic scope" value="Bacteria"/>
</dbReference>
<protein>
    <submittedName>
        <fullName evidence="6">Endo-1,4-beta-xylanase A</fullName>
    </submittedName>
</protein>
<dbReference type="Gene3D" id="3.20.20.80">
    <property type="entry name" value="Glycosidases"/>
    <property type="match status" value="1"/>
</dbReference>
<dbReference type="InterPro" id="IPR001000">
    <property type="entry name" value="GH10_dom"/>
</dbReference>